<dbReference type="Proteomes" id="UP000292082">
    <property type="component" value="Unassembled WGS sequence"/>
</dbReference>
<name>A0A4Q9QC74_9APHY</name>
<evidence type="ECO:0000313" key="2">
    <source>
        <dbReference type="EMBL" id="TBU65289.1"/>
    </source>
</evidence>
<dbReference type="AlphaFoldDB" id="A0A4Q9QC74"/>
<gene>
    <name evidence="2" type="ORF">BD310DRAFT_911084</name>
</gene>
<feature type="compositionally biased region" description="Pro residues" evidence="1">
    <location>
        <begin position="30"/>
        <end position="40"/>
    </location>
</feature>
<protein>
    <submittedName>
        <fullName evidence="2">Uncharacterized protein</fullName>
    </submittedName>
</protein>
<proteinExistence type="predicted"/>
<reference evidence="2 3" key="1">
    <citation type="submission" date="2019-01" db="EMBL/GenBank/DDBJ databases">
        <title>Draft genome sequences of three monokaryotic isolates of the white-rot basidiomycete fungus Dichomitus squalens.</title>
        <authorList>
            <consortium name="DOE Joint Genome Institute"/>
            <person name="Lopez S.C."/>
            <person name="Andreopoulos B."/>
            <person name="Pangilinan J."/>
            <person name="Lipzen A."/>
            <person name="Riley R."/>
            <person name="Ahrendt S."/>
            <person name="Ng V."/>
            <person name="Barry K."/>
            <person name="Daum C."/>
            <person name="Grigoriev I.V."/>
            <person name="Hilden K.S."/>
            <person name="Makela M.R."/>
            <person name="de Vries R.P."/>
        </authorList>
    </citation>
    <scope>NUCLEOTIDE SEQUENCE [LARGE SCALE GENOMIC DNA]</scope>
    <source>
        <strain evidence="2 3">CBS 464.89</strain>
    </source>
</reference>
<feature type="region of interest" description="Disordered" evidence="1">
    <location>
        <begin position="1"/>
        <end position="45"/>
    </location>
</feature>
<sequence length="157" mass="17206">MPRAAVSCASRDHAPSHPVPHARFGQSPAMFPPAPTPPGRRGPQHARFSVLLPQAQINLTVRGSSRDPSRARYVRRLRSGSEIGRLLRCLLALRTLLIRSSLTDTSSCLPWTLVSIGEHPSGSARAARAVVHLKTRRVAYWCPREIIKTGGSDYAEL</sequence>
<evidence type="ECO:0000256" key="1">
    <source>
        <dbReference type="SAM" id="MobiDB-lite"/>
    </source>
</evidence>
<keyword evidence="3" id="KW-1185">Reference proteome</keyword>
<accession>A0A4Q9QC74</accession>
<evidence type="ECO:0000313" key="3">
    <source>
        <dbReference type="Proteomes" id="UP000292082"/>
    </source>
</evidence>
<dbReference type="EMBL" id="ML145084">
    <property type="protein sequence ID" value="TBU65289.1"/>
    <property type="molecule type" value="Genomic_DNA"/>
</dbReference>
<organism evidence="2 3">
    <name type="scientific">Dichomitus squalens</name>
    <dbReference type="NCBI Taxonomy" id="114155"/>
    <lineage>
        <taxon>Eukaryota</taxon>
        <taxon>Fungi</taxon>
        <taxon>Dikarya</taxon>
        <taxon>Basidiomycota</taxon>
        <taxon>Agaricomycotina</taxon>
        <taxon>Agaricomycetes</taxon>
        <taxon>Polyporales</taxon>
        <taxon>Polyporaceae</taxon>
        <taxon>Dichomitus</taxon>
    </lineage>
</organism>